<evidence type="ECO:0000313" key="3">
    <source>
        <dbReference type="Proteomes" id="UP000288805"/>
    </source>
</evidence>
<dbReference type="EMBL" id="QGNW01001746">
    <property type="protein sequence ID" value="RVW31648.1"/>
    <property type="molecule type" value="Genomic_DNA"/>
</dbReference>
<evidence type="ECO:0000256" key="1">
    <source>
        <dbReference type="SAM" id="MobiDB-lite"/>
    </source>
</evidence>
<protein>
    <recommendedName>
        <fullName evidence="4">Retrotransposon Copia-like N-terminal domain-containing protein</fullName>
    </recommendedName>
</protein>
<sequence length="94" mass="10593">MTIYRMTTKDSSTSKVTSTQEPPIPINNGGSDGTALLITGHKLNRQNYLQWSHAVKMFICGRGKDDYLTSAIPWPMKEDPKFKGWKAKNNMVMS</sequence>
<feature type="compositionally biased region" description="Low complexity" evidence="1">
    <location>
        <begin position="9"/>
        <end position="19"/>
    </location>
</feature>
<name>A0A438D877_VITVI</name>
<dbReference type="Proteomes" id="UP000288805">
    <property type="component" value="Unassembled WGS sequence"/>
</dbReference>
<evidence type="ECO:0000313" key="2">
    <source>
        <dbReference type="EMBL" id="RVW31648.1"/>
    </source>
</evidence>
<dbReference type="AlphaFoldDB" id="A0A438D877"/>
<gene>
    <name evidence="2" type="ORF">CK203_092753</name>
</gene>
<feature type="region of interest" description="Disordered" evidence="1">
    <location>
        <begin position="1"/>
        <end position="30"/>
    </location>
</feature>
<organism evidence="2 3">
    <name type="scientific">Vitis vinifera</name>
    <name type="common">Grape</name>
    <dbReference type="NCBI Taxonomy" id="29760"/>
    <lineage>
        <taxon>Eukaryota</taxon>
        <taxon>Viridiplantae</taxon>
        <taxon>Streptophyta</taxon>
        <taxon>Embryophyta</taxon>
        <taxon>Tracheophyta</taxon>
        <taxon>Spermatophyta</taxon>
        <taxon>Magnoliopsida</taxon>
        <taxon>eudicotyledons</taxon>
        <taxon>Gunneridae</taxon>
        <taxon>Pentapetalae</taxon>
        <taxon>rosids</taxon>
        <taxon>Vitales</taxon>
        <taxon>Vitaceae</taxon>
        <taxon>Viteae</taxon>
        <taxon>Vitis</taxon>
    </lineage>
</organism>
<accession>A0A438D877</accession>
<proteinExistence type="predicted"/>
<evidence type="ECO:0008006" key="4">
    <source>
        <dbReference type="Google" id="ProtNLM"/>
    </source>
</evidence>
<reference evidence="2 3" key="1">
    <citation type="journal article" date="2018" name="PLoS Genet.">
        <title>Population sequencing reveals clonal diversity and ancestral inbreeding in the grapevine cultivar Chardonnay.</title>
        <authorList>
            <person name="Roach M.J."/>
            <person name="Johnson D.L."/>
            <person name="Bohlmann J."/>
            <person name="van Vuuren H.J."/>
            <person name="Jones S.J."/>
            <person name="Pretorius I.S."/>
            <person name="Schmidt S.A."/>
            <person name="Borneman A.R."/>
        </authorList>
    </citation>
    <scope>NUCLEOTIDE SEQUENCE [LARGE SCALE GENOMIC DNA]</scope>
    <source>
        <strain evidence="3">cv. Chardonnay</strain>
        <tissue evidence="2">Leaf</tissue>
    </source>
</reference>
<comment type="caution">
    <text evidence="2">The sequence shown here is derived from an EMBL/GenBank/DDBJ whole genome shotgun (WGS) entry which is preliminary data.</text>
</comment>